<sequence>MCSLWQLTASNFSETSSTFKATAAAHFSSIISQCKMKFWII</sequence>
<dbReference type="EMBL" id="GBXM01037928">
    <property type="protein sequence ID" value="JAH70649.1"/>
    <property type="molecule type" value="Transcribed_RNA"/>
</dbReference>
<dbReference type="AlphaFoldDB" id="A0A0E9UXN9"/>
<name>A0A0E9UXN9_ANGAN</name>
<reference evidence="1" key="1">
    <citation type="submission" date="2014-11" db="EMBL/GenBank/DDBJ databases">
        <authorList>
            <person name="Amaro Gonzalez C."/>
        </authorList>
    </citation>
    <scope>NUCLEOTIDE SEQUENCE</scope>
</reference>
<proteinExistence type="predicted"/>
<organism evidence="1">
    <name type="scientific">Anguilla anguilla</name>
    <name type="common">European freshwater eel</name>
    <name type="synonym">Muraena anguilla</name>
    <dbReference type="NCBI Taxonomy" id="7936"/>
    <lineage>
        <taxon>Eukaryota</taxon>
        <taxon>Metazoa</taxon>
        <taxon>Chordata</taxon>
        <taxon>Craniata</taxon>
        <taxon>Vertebrata</taxon>
        <taxon>Euteleostomi</taxon>
        <taxon>Actinopterygii</taxon>
        <taxon>Neopterygii</taxon>
        <taxon>Teleostei</taxon>
        <taxon>Anguilliformes</taxon>
        <taxon>Anguillidae</taxon>
        <taxon>Anguilla</taxon>
    </lineage>
</organism>
<evidence type="ECO:0000313" key="1">
    <source>
        <dbReference type="EMBL" id="JAH70649.1"/>
    </source>
</evidence>
<protein>
    <submittedName>
        <fullName evidence="1">Uncharacterized protein</fullName>
    </submittedName>
</protein>
<reference evidence="1" key="2">
    <citation type="journal article" date="2015" name="Fish Shellfish Immunol.">
        <title>Early steps in the European eel (Anguilla anguilla)-Vibrio vulnificus interaction in the gills: Role of the RtxA13 toxin.</title>
        <authorList>
            <person name="Callol A."/>
            <person name="Pajuelo D."/>
            <person name="Ebbesson L."/>
            <person name="Teles M."/>
            <person name="MacKenzie S."/>
            <person name="Amaro C."/>
        </authorList>
    </citation>
    <scope>NUCLEOTIDE SEQUENCE</scope>
</reference>
<accession>A0A0E9UXN9</accession>